<feature type="region of interest" description="Disordered" evidence="1">
    <location>
        <begin position="22"/>
        <end position="43"/>
    </location>
</feature>
<reference evidence="3" key="1">
    <citation type="submission" date="2020-08" db="EMBL/GenBank/DDBJ databases">
        <title>Plant Genome Project.</title>
        <authorList>
            <person name="Zhang R.-G."/>
        </authorList>
    </citation>
    <scope>NUCLEOTIDE SEQUENCE</scope>
    <source>
        <strain evidence="3">WSP0</strain>
        <tissue evidence="3">Leaf</tissue>
    </source>
</reference>
<sequence length="95" mass="10398">MNTWRLLSLMCCQTFLMTSVREASETPRNAPREGETGNGFRMPVGGRVAAGPVFWAEAAAAEVLAAAMRTLQPFAKPMVDEAILSQRAKTLEERV</sequence>
<proteinExistence type="predicted"/>
<organism evidence="3 4">
    <name type="scientific">Rhododendron griersonianum</name>
    <dbReference type="NCBI Taxonomy" id="479676"/>
    <lineage>
        <taxon>Eukaryota</taxon>
        <taxon>Viridiplantae</taxon>
        <taxon>Streptophyta</taxon>
        <taxon>Embryophyta</taxon>
        <taxon>Tracheophyta</taxon>
        <taxon>Spermatophyta</taxon>
        <taxon>Magnoliopsida</taxon>
        <taxon>eudicotyledons</taxon>
        <taxon>Gunneridae</taxon>
        <taxon>Pentapetalae</taxon>
        <taxon>asterids</taxon>
        <taxon>Ericales</taxon>
        <taxon>Ericaceae</taxon>
        <taxon>Ericoideae</taxon>
        <taxon>Rhodoreae</taxon>
        <taxon>Rhododendron</taxon>
    </lineage>
</organism>
<feature type="compositionally biased region" description="Basic and acidic residues" evidence="1">
    <location>
        <begin position="22"/>
        <end position="35"/>
    </location>
</feature>
<comment type="caution">
    <text evidence="3">The sequence shown here is derived from an EMBL/GenBank/DDBJ whole genome shotgun (WGS) entry which is preliminary data.</text>
</comment>
<gene>
    <name evidence="3" type="ORF">RHGRI_031240</name>
</gene>
<keyword evidence="2" id="KW-0732">Signal</keyword>
<protein>
    <submittedName>
        <fullName evidence="3">Uncharacterized protein</fullName>
    </submittedName>
</protein>
<feature type="chain" id="PRO_5043383601" evidence="2">
    <location>
        <begin position="23"/>
        <end position="95"/>
    </location>
</feature>
<name>A0AAV6I7L7_9ERIC</name>
<evidence type="ECO:0000313" key="3">
    <source>
        <dbReference type="EMBL" id="KAG5524508.1"/>
    </source>
</evidence>
<feature type="signal peptide" evidence="2">
    <location>
        <begin position="1"/>
        <end position="22"/>
    </location>
</feature>
<accession>A0AAV6I7L7</accession>
<dbReference type="EMBL" id="JACTNZ010000011">
    <property type="protein sequence ID" value="KAG5524508.1"/>
    <property type="molecule type" value="Genomic_DNA"/>
</dbReference>
<dbReference type="Proteomes" id="UP000823749">
    <property type="component" value="Chromosome 11"/>
</dbReference>
<dbReference type="AlphaFoldDB" id="A0AAV6I7L7"/>
<keyword evidence="4" id="KW-1185">Reference proteome</keyword>
<evidence type="ECO:0000256" key="2">
    <source>
        <dbReference type="SAM" id="SignalP"/>
    </source>
</evidence>
<evidence type="ECO:0000256" key="1">
    <source>
        <dbReference type="SAM" id="MobiDB-lite"/>
    </source>
</evidence>
<evidence type="ECO:0000313" key="4">
    <source>
        <dbReference type="Proteomes" id="UP000823749"/>
    </source>
</evidence>